<proteinExistence type="predicted"/>
<evidence type="ECO:0000256" key="3">
    <source>
        <dbReference type="PROSITE-ProRule" id="PRU01248"/>
    </source>
</evidence>
<keyword evidence="2 3" id="KW-0238">DNA-binding</keyword>
<evidence type="ECO:0000259" key="5">
    <source>
        <dbReference type="PROSITE" id="PS51900"/>
    </source>
</evidence>
<gene>
    <name evidence="6" type="ORF">LMG27177_03633</name>
</gene>
<protein>
    <recommendedName>
        <fullName evidence="5">Core-binding (CB) domain-containing protein</fullName>
    </recommendedName>
</protein>
<dbReference type="Proteomes" id="UP000494252">
    <property type="component" value="Unassembled WGS sequence"/>
</dbReference>
<dbReference type="InterPro" id="IPR010998">
    <property type="entry name" value="Integrase_recombinase_N"/>
</dbReference>
<feature type="region of interest" description="Disordered" evidence="4">
    <location>
        <begin position="1"/>
        <end position="21"/>
    </location>
</feature>
<evidence type="ECO:0000313" key="6">
    <source>
        <dbReference type="EMBL" id="CAB3794464.1"/>
    </source>
</evidence>
<dbReference type="EMBL" id="CADIKI010000010">
    <property type="protein sequence ID" value="CAB3794464.1"/>
    <property type="molecule type" value="Genomic_DNA"/>
</dbReference>
<dbReference type="InterPro" id="IPR044068">
    <property type="entry name" value="CB"/>
</dbReference>
<dbReference type="SUPFAM" id="SSF56349">
    <property type="entry name" value="DNA breaking-rejoining enzymes"/>
    <property type="match status" value="1"/>
</dbReference>
<dbReference type="GO" id="GO:0003677">
    <property type="term" value="F:DNA binding"/>
    <property type="evidence" value="ECO:0007669"/>
    <property type="project" value="UniProtKB-UniRule"/>
</dbReference>
<evidence type="ECO:0000256" key="1">
    <source>
        <dbReference type="ARBA" id="ARBA00022908"/>
    </source>
</evidence>
<dbReference type="InterPro" id="IPR011010">
    <property type="entry name" value="DNA_brk_join_enz"/>
</dbReference>
<evidence type="ECO:0000256" key="2">
    <source>
        <dbReference type="ARBA" id="ARBA00023125"/>
    </source>
</evidence>
<feature type="domain" description="Core-binding (CB)" evidence="5">
    <location>
        <begin position="76"/>
        <end position="160"/>
    </location>
</feature>
<organism evidence="6 7">
    <name type="scientific">Paraburkholderia fynbosensis</name>
    <dbReference type="NCBI Taxonomy" id="1200993"/>
    <lineage>
        <taxon>Bacteria</taxon>
        <taxon>Pseudomonadati</taxon>
        <taxon>Pseudomonadota</taxon>
        <taxon>Betaproteobacteria</taxon>
        <taxon>Burkholderiales</taxon>
        <taxon>Burkholderiaceae</taxon>
        <taxon>Paraburkholderia</taxon>
    </lineage>
</organism>
<keyword evidence="1" id="KW-0229">DNA integration</keyword>
<sequence length="605" mass="67778">MPRKKSYQASPARKEQALGTVRATDTGSLSRTDANIDMVALLGPDARFGGSDRNIYFEQWLEHGIDAWVWAGVACIRAMLFSGAWETATVVTYARSLKVFFEYLTEGVKAPRVATPAELSPSHIDGFVSWLQVRRQRRGLKPETIRTWFRSVKPVLGEMFAQGYITGEPTRFFKRRVLPWEHGGSNQTSLSAGEQERLARAIKADLIAIYRGRLPLYQGDVQALRLLLVAHRQGKNPTPLLELRRDSMSPGLMPGTIRMWTVKFRSRKIRSSIGRTVRESTNSRAGLDAADAGEAVFSLSEGAVLQQAITSTEELVKEAPPRYKDRVWLYRPEKRAVGRAGAVTSLTNATLAKAIRALIKRHNLLDDSGGVLRVNLSRTRKSYFDRAFCSTGDLEKTANLMGNTSRVAGSSYPSMNEAQKAEAAEFMSSDFTAMVRDRRGAPGNALASQRVIEVKPLQTTRGGALAVPMEPTPVSGCEDTLNGEHAPRDGHNHCDRYVMCLFCSSFAIVGTAEELWRLFSFQAFAEEELKHLESMLGSQRTDDDALEDLRDRYRIAIPYIDQFTQRQFSARIVKEARTKTKRGLHPFWTHQMTMSHRARTRMPIS</sequence>
<dbReference type="Gene3D" id="1.10.150.130">
    <property type="match status" value="1"/>
</dbReference>
<dbReference type="PROSITE" id="PS51900">
    <property type="entry name" value="CB"/>
    <property type="match status" value="1"/>
</dbReference>
<evidence type="ECO:0000313" key="7">
    <source>
        <dbReference type="Proteomes" id="UP000494252"/>
    </source>
</evidence>
<dbReference type="AlphaFoldDB" id="A0A6J5G9I6"/>
<name>A0A6J5G9I6_9BURK</name>
<keyword evidence="7" id="KW-1185">Reference proteome</keyword>
<dbReference type="GO" id="GO:0015074">
    <property type="term" value="P:DNA integration"/>
    <property type="evidence" value="ECO:0007669"/>
    <property type="project" value="UniProtKB-KW"/>
</dbReference>
<evidence type="ECO:0000256" key="4">
    <source>
        <dbReference type="SAM" id="MobiDB-lite"/>
    </source>
</evidence>
<accession>A0A6J5G9I6</accession>
<reference evidence="6 7" key="1">
    <citation type="submission" date="2020-04" db="EMBL/GenBank/DDBJ databases">
        <authorList>
            <person name="De Canck E."/>
        </authorList>
    </citation>
    <scope>NUCLEOTIDE SEQUENCE [LARGE SCALE GENOMIC DNA]</scope>
    <source>
        <strain evidence="6 7">LMG 27177</strain>
    </source>
</reference>